<evidence type="ECO:0000256" key="4">
    <source>
        <dbReference type="ARBA" id="ARBA00022989"/>
    </source>
</evidence>
<feature type="transmembrane region" description="Helical" evidence="8">
    <location>
        <begin position="623"/>
        <end position="648"/>
    </location>
</feature>
<proteinExistence type="inferred from homology"/>
<reference evidence="9" key="1">
    <citation type="journal article" date="2023" name="Mol. Biol. Evol.">
        <title>Third-Generation Sequencing Reveals the Adaptive Role of the Epigenome in Three Deep-Sea Polychaetes.</title>
        <authorList>
            <person name="Perez M."/>
            <person name="Aroh O."/>
            <person name="Sun Y."/>
            <person name="Lan Y."/>
            <person name="Juniper S.K."/>
            <person name="Young C.R."/>
            <person name="Angers B."/>
            <person name="Qian P.Y."/>
        </authorList>
    </citation>
    <scope>NUCLEOTIDE SEQUENCE</scope>
    <source>
        <strain evidence="9">P08H-3</strain>
    </source>
</reference>
<evidence type="ECO:0000256" key="8">
    <source>
        <dbReference type="SAM" id="Phobius"/>
    </source>
</evidence>
<evidence type="ECO:0000256" key="2">
    <source>
        <dbReference type="ARBA" id="ARBA00006058"/>
    </source>
</evidence>
<accession>A0AAD9IX81</accession>
<gene>
    <name evidence="9" type="ORF">LSH36_1007g01009</name>
</gene>
<evidence type="ECO:0000313" key="9">
    <source>
        <dbReference type="EMBL" id="KAK2142003.1"/>
    </source>
</evidence>
<organism evidence="9 10">
    <name type="scientific">Paralvinella palmiformis</name>
    <dbReference type="NCBI Taxonomy" id="53620"/>
    <lineage>
        <taxon>Eukaryota</taxon>
        <taxon>Metazoa</taxon>
        <taxon>Spiralia</taxon>
        <taxon>Lophotrochozoa</taxon>
        <taxon>Annelida</taxon>
        <taxon>Polychaeta</taxon>
        <taxon>Sedentaria</taxon>
        <taxon>Canalipalpata</taxon>
        <taxon>Terebellida</taxon>
        <taxon>Terebelliformia</taxon>
        <taxon>Alvinellidae</taxon>
        <taxon>Paralvinella</taxon>
    </lineage>
</organism>
<dbReference type="EMBL" id="JAODUP010001007">
    <property type="protein sequence ID" value="KAK2142003.1"/>
    <property type="molecule type" value="Genomic_DNA"/>
</dbReference>
<comment type="subcellular location">
    <subcellularLocation>
        <location evidence="1">Membrane</location>
        <topology evidence="1">Multi-pass membrane protein</topology>
    </subcellularLocation>
</comment>
<sequence>MREEESHKICAISNDLRAVKDDVERLKVENQYLQQSNKTLIDKVNQIECYSNLIFFKIEENEQPLEAKIQTIISELGEPDSAKIIFQTIHGMGKPDLPEDYNNERGLLMPVLKAARAPGPKLRINNTTFTTMEQFIQQSKVEVVGHDVTAAGIRSHQNPRVIKQMVGTRLLNESVYERGQVMLKKEKLIGSRDDTEIEYGSNDPRSVRADHPYRHGKEKSRRVLLPHQDPLRWRNEPEEIQGSFAVDNIEYGVNVVPSITKSIEGDVWHQLKRYKNPCWVERMPLEPSVMVNSPEMIRARFEQIRTGSKRSMRNKRTRYKDEPGVQQSKMNNYMINSTSVKIQMDMDYQLTLYDRVKSDNPWKMRCLPYAYLIGVTKSGTSDFYRYLTLHQDVAEARMKEIHYWNVKRFPRMTYLYGREVRDVITFDSYLNYFDLAAHQINISVVKVNNSEWHPKITVDGSVSMFWEDAGWNQVPGNGRLPAPIYTTARTLAHFQPKARIILLLREPVERVYSYYRMFAVSKHKSNPEAFHNETVQVLRMYEQCLHFRTLRECAYDVEIERTSFSINIRSSLYSAFMPDWLRVFPRDQIHVIRSEDYFANRKPVLDDVVEFLGLARSYDGYRLYGVIGLAVLVSLSAFSYLLGLLSGVSGYKNNVIPTERGGCYNRGGCCLLCGVFWSFLFSFVLMLITIIMFLLGGGLEKICESVIDTSIFTEDMDLDSLVITQTWLTGNVLDQKFVGDVTPAGYSFHHAARIHKKGGGVGILLRDSLKCETHLRFQAKLFGK</sequence>
<comment type="similarity">
    <text evidence="2">Belongs to the prominin family.</text>
</comment>
<dbReference type="GO" id="GO:0050659">
    <property type="term" value="F:N-acetylgalactosamine 4-sulfate 6-O-sulfotransferase activity"/>
    <property type="evidence" value="ECO:0007669"/>
    <property type="project" value="TreeGrafter"/>
</dbReference>
<name>A0AAD9IX81_9ANNE</name>
<dbReference type="GO" id="GO:0016020">
    <property type="term" value="C:membrane"/>
    <property type="evidence" value="ECO:0007669"/>
    <property type="project" value="UniProtKB-SubCell"/>
</dbReference>
<dbReference type="Pfam" id="PF05478">
    <property type="entry name" value="Prominin"/>
    <property type="match status" value="1"/>
</dbReference>
<keyword evidence="5 8" id="KW-0472">Membrane</keyword>
<dbReference type="Gene3D" id="3.40.50.300">
    <property type="entry name" value="P-loop containing nucleotide triphosphate hydrolases"/>
    <property type="match status" value="1"/>
</dbReference>
<keyword evidence="6" id="KW-0325">Glycoprotein</keyword>
<dbReference type="PANTHER" id="PTHR15723:SF0">
    <property type="entry name" value="CARBOHYDRATE SULFOTRANSFERASE 15"/>
    <property type="match status" value="1"/>
</dbReference>
<feature type="compositionally biased region" description="Basic and acidic residues" evidence="7">
    <location>
        <begin position="205"/>
        <end position="215"/>
    </location>
</feature>
<evidence type="ECO:0000256" key="7">
    <source>
        <dbReference type="SAM" id="MobiDB-lite"/>
    </source>
</evidence>
<evidence type="ECO:0000313" key="10">
    <source>
        <dbReference type="Proteomes" id="UP001208570"/>
    </source>
</evidence>
<keyword evidence="4 8" id="KW-1133">Transmembrane helix</keyword>
<keyword evidence="10" id="KW-1185">Reference proteome</keyword>
<dbReference type="InterPro" id="IPR027417">
    <property type="entry name" value="P-loop_NTPase"/>
</dbReference>
<dbReference type="SUPFAM" id="SSF52540">
    <property type="entry name" value="P-loop containing nucleoside triphosphate hydrolases"/>
    <property type="match status" value="1"/>
</dbReference>
<dbReference type="Proteomes" id="UP001208570">
    <property type="component" value="Unassembled WGS sequence"/>
</dbReference>
<feature type="region of interest" description="Disordered" evidence="7">
    <location>
        <begin position="195"/>
        <end position="221"/>
    </location>
</feature>
<dbReference type="InterPro" id="IPR052654">
    <property type="entry name" value="CS_Sulfotransferase"/>
</dbReference>
<evidence type="ECO:0000256" key="1">
    <source>
        <dbReference type="ARBA" id="ARBA00004141"/>
    </source>
</evidence>
<dbReference type="AlphaFoldDB" id="A0AAD9IX81"/>
<protein>
    <recommendedName>
        <fullName evidence="11">Sulfotransferase domain-containing protein</fullName>
    </recommendedName>
</protein>
<dbReference type="InterPro" id="IPR008795">
    <property type="entry name" value="Prominin"/>
</dbReference>
<evidence type="ECO:0000256" key="5">
    <source>
        <dbReference type="ARBA" id="ARBA00023136"/>
    </source>
</evidence>
<keyword evidence="3 8" id="KW-0812">Transmembrane</keyword>
<evidence type="ECO:0000256" key="3">
    <source>
        <dbReference type="ARBA" id="ARBA00022692"/>
    </source>
</evidence>
<dbReference type="PANTHER" id="PTHR15723">
    <property type="entry name" value="CARBOHYDRATE SULFOTRANSFERASE 15"/>
    <property type="match status" value="1"/>
</dbReference>
<evidence type="ECO:0000256" key="6">
    <source>
        <dbReference type="ARBA" id="ARBA00023180"/>
    </source>
</evidence>
<evidence type="ECO:0008006" key="11">
    <source>
        <dbReference type="Google" id="ProtNLM"/>
    </source>
</evidence>
<comment type="caution">
    <text evidence="9">The sequence shown here is derived from an EMBL/GenBank/DDBJ whole genome shotgun (WGS) entry which is preliminary data.</text>
</comment>
<feature type="transmembrane region" description="Helical" evidence="8">
    <location>
        <begin position="669"/>
        <end position="695"/>
    </location>
</feature>
<dbReference type="GO" id="GO:0019319">
    <property type="term" value="P:hexose biosynthetic process"/>
    <property type="evidence" value="ECO:0007669"/>
    <property type="project" value="TreeGrafter"/>
</dbReference>